<dbReference type="PROSITE" id="PS51846">
    <property type="entry name" value="CNNM"/>
    <property type="match status" value="1"/>
</dbReference>
<dbReference type="RefSeq" id="XP_018297797.1">
    <property type="nucleotide sequence ID" value="XM_018427970.1"/>
</dbReference>
<evidence type="ECO:0000259" key="4">
    <source>
        <dbReference type="PROSITE" id="PS51846"/>
    </source>
</evidence>
<feature type="non-terminal residue" evidence="5">
    <location>
        <position position="1"/>
    </location>
</feature>
<gene>
    <name evidence="5" type="ORF">PHYBLDRAFT_106954</name>
</gene>
<sequence>LSICILIHLVYIILTGLTLGLMSLDETNLAILAVAGSEKQRACASRILPIRKNKHMLLTALVLTNTVVNETLPVVLNGIFGEGYIAVIASTLLLVIFSEIIPQAICTRHGLAVGALFAIPVRALMMLWYILAWPISKCLDLMLGEHESPIYRVQGKYIKLNELIRMHDSSLANAGSLSHRTATIIQGTLSLQTKTTGDLAIPLDNVFMLSHDTLLSKDVMLKIFESGYSRIPVYETQAASTGDSDIKALQNNLAMINPEDAVSLSDITLEPVLHVPTSYSATDLLAALRKSSGTAETWSCY</sequence>
<accession>A0A167QIP4</accession>
<feature type="domain" description="CNNM transmembrane" evidence="4">
    <location>
        <begin position="1"/>
        <end position="177"/>
    </location>
</feature>
<evidence type="ECO:0000313" key="6">
    <source>
        <dbReference type="Proteomes" id="UP000077315"/>
    </source>
</evidence>
<keyword evidence="2 3" id="KW-1133">Transmembrane helix</keyword>
<dbReference type="VEuPathDB" id="FungiDB:PHYBLDRAFT_106954"/>
<dbReference type="InterPro" id="IPR045095">
    <property type="entry name" value="ACDP"/>
</dbReference>
<dbReference type="InterPro" id="IPR046342">
    <property type="entry name" value="CBS_dom_sf"/>
</dbReference>
<organism evidence="5 6">
    <name type="scientific">Phycomyces blakesleeanus (strain ATCC 8743b / DSM 1359 / FGSC 10004 / NBRC 33097 / NRRL 1555)</name>
    <dbReference type="NCBI Taxonomy" id="763407"/>
    <lineage>
        <taxon>Eukaryota</taxon>
        <taxon>Fungi</taxon>
        <taxon>Fungi incertae sedis</taxon>
        <taxon>Mucoromycota</taxon>
        <taxon>Mucoromycotina</taxon>
        <taxon>Mucoromycetes</taxon>
        <taxon>Mucorales</taxon>
        <taxon>Phycomycetaceae</taxon>
        <taxon>Phycomyces</taxon>
    </lineage>
</organism>
<keyword evidence="2 3" id="KW-0472">Membrane</keyword>
<keyword evidence="6" id="KW-1185">Reference proteome</keyword>
<dbReference type="GO" id="GO:0030026">
    <property type="term" value="P:intracellular manganese ion homeostasis"/>
    <property type="evidence" value="ECO:0007669"/>
    <property type="project" value="TreeGrafter"/>
</dbReference>
<dbReference type="STRING" id="763407.A0A167QIP4"/>
<dbReference type="Proteomes" id="UP000077315">
    <property type="component" value="Unassembled WGS sequence"/>
</dbReference>
<feature type="transmembrane region" description="Helical" evidence="3">
    <location>
        <begin position="6"/>
        <end position="35"/>
    </location>
</feature>
<evidence type="ECO:0000256" key="1">
    <source>
        <dbReference type="ARBA" id="ARBA00022737"/>
    </source>
</evidence>
<keyword evidence="2 3" id="KW-0812">Transmembrane</keyword>
<dbReference type="Gene3D" id="3.10.580.10">
    <property type="entry name" value="CBS-domain"/>
    <property type="match status" value="1"/>
</dbReference>
<dbReference type="EMBL" id="KV440972">
    <property type="protein sequence ID" value="OAD79757.1"/>
    <property type="molecule type" value="Genomic_DNA"/>
</dbReference>
<feature type="transmembrane region" description="Helical" evidence="3">
    <location>
        <begin position="83"/>
        <end position="101"/>
    </location>
</feature>
<dbReference type="GO" id="GO:0016020">
    <property type="term" value="C:membrane"/>
    <property type="evidence" value="ECO:0007669"/>
    <property type="project" value="UniProtKB-UniRule"/>
</dbReference>
<dbReference type="OrthoDB" id="5353557at2759"/>
<dbReference type="GO" id="GO:0010960">
    <property type="term" value="P:magnesium ion homeostasis"/>
    <property type="evidence" value="ECO:0007669"/>
    <property type="project" value="InterPro"/>
</dbReference>
<keyword evidence="1" id="KW-0677">Repeat</keyword>
<dbReference type="GO" id="GO:0005737">
    <property type="term" value="C:cytoplasm"/>
    <property type="evidence" value="ECO:0007669"/>
    <property type="project" value="TreeGrafter"/>
</dbReference>
<dbReference type="SUPFAM" id="SSF54631">
    <property type="entry name" value="CBS-domain pair"/>
    <property type="match status" value="1"/>
</dbReference>
<protein>
    <recommendedName>
        <fullName evidence="4">CNNM transmembrane domain-containing protein</fullName>
    </recommendedName>
</protein>
<dbReference type="GeneID" id="28988876"/>
<evidence type="ECO:0000256" key="2">
    <source>
        <dbReference type="PROSITE-ProRule" id="PRU01193"/>
    </source>
</evidence>
<dbReference type="PANTHER" id="PTHR12064">
    <property type="entry name" value="METAL TRANSPORTER CNNM"/>
    <property type="match status" value="1"/>
</dbReference>
<dbReference type="InterPro" id="IPR002550">
    <property type="entry name" value="CNNM"/>
</dbReference>
<dbReference type="PANTHER" id="PTHR12064:SF97">
    <property type="entry name" value="METAL TRANSPORTER CNNM-5"/>
    <property type="match status" value="1"/>
</dbReference>
<reference evidence="6" key="1">
    <citation type="submission" date="2015-06" db="EMBL/GenBank/DDBJ databases">
        <title>Expansion of signal transduction pathways in fungi by whole-genome duplication.</title>
        <authorList>
            <consortium name="DOE Joint Genome Institute"/>
            <person name="Corrochano L.M."/>
            <person name="Kuo A."/>
            <person name="Marcet-Houben M."/>
            <person name="Polaino S."/>
            <person name="Salamov A."/>
            <person name="Villalobos J.M."/>
            <person name="Alvarez M.I."/>
            <person name="Avalos J."/>
            <person name="Benito E.P."/>
            <person name="Benoit I."/>
            <person name="Burger G."/>
            <person name="Camino L.P."/>
            <person name="Canovas D."/>
            <person name="Cerda-Olmedo E."/>
            <person name="Cheng J.-F."/>
            <person name="Dominguez A."/>
            <person name="Elias M."/>
            <person name="Eslava A.P."/>
            <person name="Glaser F."/>
            <person name="Grimwood J."/>
            <person name="Gutierrez G."/>
            <person name="Heitman J."/>
            <person name="Henrissat B."/>
            <person name="Iturriaga E.A."/>
            <person name="Lang B.F."/>
            <person name="Lavin J.L."/>
            <person name="Lee S."/>
            <person name="Li W."/>
            <person name="Lindquist E."/>
            <person name="Lopez-Garcia S."/>
            <person name="Luque E.M."/>
            <person name="Marcos A.T."/>
            <person name="Martin J."/>
            <person name="McCluskey K."/>
            <person name="Medina H.R."/>
            <person name="Miralles-Duran A."/>
            <person name="Miyazaki A."/>
            <person name="Munoz-Torres E."/>
            <person name="Oguiza J.A."/>
            <person name="Ohm R."/>
            <person name="Olmedo M."/>
            <person name="Orejas M."/>
            <person name="Ortiz-Castellanos L."/>
            <person name="Pisabarro A.G."/>
            <person name="Rodriguez-Romero J."/>
            <person name="Ruiz-Herrera J."/>
            <person name="Ruiz-Vazquez R."/>
            <person name="Sanz C."/>
            <person name="Schackwitz W."/>
            <person name="Schmutz J."/>
            <person name="Shahriari M."/>
            <person name="Shelest E."/>
            <person name="Silva-Franco F."/>
            <person name="Soanes D."/>
            <person name="Syed K."/>
            <person name="Tagua V.G."/>
            <person name="Talbot N.J."/>
            <person name="Thon M."/>
            <person name="De vries R.P."/>
            <person name="Wiebenga A."/>
            <person name="Yadav J.S."/>
            <person name="Braun E.L."/>
            <person name="Baker S."/>
            <person name="Garre V."/>
            <person name="Horwitz B."/>
            <person name="Torres-Martinez S."/>
            <person name="Idnurm A."/>
            <person name="Herrera-Estrella A."/>
            <person name="Gabaldon T."/>
            <person name="Grigoriev I.V."/>
        </authorList>
    </citation>
    <scope>NUCLEOTIDE SEQUENCE [LARGE SCALE GENOMIC DNA]</scope>
    <source>
        <strain evidence="6">NRRL 1555(-)</strain>
    </source>
</reference>
<evidence type="ECO:0000313" key="5">
    <source>
        <dbReference type="EMBL" id="OAD79757.1"/>
    </source>
</evidence>
<dbReference type="InParanoid" id="A0A167QIP4"/>
<feature type="transmembrane region" description="Helical" evidence="3">
    <location>
        <begin position="113"/>
        <end position="133"/>
    </location>
</feature>
<dbReference type="Pfam" id="PF01595">
    <property type="entry name" value="CNNM"/>
    <property type="match status" value="1"/>
</dbReference>
<proteinExistence type="predicted"/>
<evidence type="ECO:0000256" key="3">
    <source>
        <dbReference type="SAM" id="Phobius"/>
    </source>
</evidence>
<name>A0A167QIP4_PHYB8</name>
<dbReference type="AlphaFoldDB" id="A0A167QIP4"/>